<feature type="region of interest" description="Disordered" evidence="1">
    <location>
        <begin position="1"/>
        <end position="21"/>
    </location>
</feature>
<dbReference type="AlphaFoldDB" id="A0A8H6TQG1"/>
<dbReference type="GO" id="GO:0004497">
    <property type="term" value="F:monooxygenase activity"/>
    <property type="evidence" value="ECO:0007669"/>
    <property type="project" value="InterPro"/>
</dbReference>
<feature type="transmembrane region" description="Helical" evidence="2">
    <location>
        <begin position="49"/>
        <end position="72"/>
    </location>
</feature>
<dbReference type="Proteomes" id="UP000613580">
    <property type="component" value="Unassembled WGS sequence"/>
</dbReference>
<keyword evidence="2" id="KW-0812">Transmembrane</keyword>
<dbReference type="GO" id="GO:0016705">
    <property type="term" value="F:oxidoreductase activity, acting on paired donors, with incorporation or reduction of molecular oxygen"/>
    <property type="evidence" value="ECO:0007669"/>
    <property type="project" value="InterPro"/>
</dbReference>
<evidence type="ECO:0008006" key="5">
    <source>
        <dbReference type="Google" id="ProtNLM"/>
    </source>
</evidence>
<reference evidence="3" key="1">
    <citation type="submission" date="2020-05" db="EMBL/GenBank/DDBJ databases">
        <title>Mycena genomes resolve the evolution of fungal bioluminescence.</title>
        <authorList>
            <person name="Tsai I.J."/>
        </authorList>
    </citation>
    <scope>NUCLEOTIDE SEQUENCE</scope>
    <source>
        <strain evidence="3">110903Hualien_Pintung</strain>
    </source>
</reference>
<name>A0A8H6TQG1_MYCCL</name>
<keyword evidence="4" id="KW-1185">Reference proteome</keyword>
<dbReference type="InterPro" id="IPR036396">
    <property type="entry name" value="Cyt_P450_sf"/>
</dbReference>
<keyword evidence="2" id="KW-1133">Transmembrane helix</keyword>
<accession>A0A8H6TQG1</accession>
<proteinExistence type="predicted"/>
<protein>
    <recommendedName>
        <fullName evidence="5">Cytochrome P450</fullName>
    </recommendedName>
</protein>
<dbReference type="SUPFAM" id="SSF48264">
    <property type="entry name" value="Cytochrome P450"/>
    <property type="match status" value="1"/>
</dbReference>
<dbReference type="GO" id="GO:0005506">
    <property type="term" value="F:iron ion binding"/>
    <property type="evidence" value="ECO:0007669"/>
    <property type="project" value="InterPro"/>
</dbReference>
<keyword evidence="2" id="KW-0472">Membrane</keyword>
<dbReference type="EMBL" id="JACAZE010000002">
    <property type="protein sequence ID" value="KAF7321244.1"/>
    <property type="molecule type" value="Genomic_DNA"/>
</dbReference>
<dbReference type="Gene3D" id="1.10.630.10">
    <property type="entry name" value="Cytochrome P450"/>
    <property type="match status" value="1"/>
</dbReference>
<evidence type="ECO:0000256" key="2">
    <source>
        <dbReference type="SAM" id="Phobius"/>
    </source>
</evidence>
<evidence type="ECO:0000313" key="4">
    <source>
        <dbReference type="Proteomes" id="UP000613580"/>
    </source>
</evidence>
<evidence type="ECO:0000313" key="3">
    <source>
        <dbReference type="EMBL" id="KAF7321244.1"/>
    </source>
</evidence>
<dbReference type="OrthoDB" id="5076166at2759"/>
<sequence length="194" mass="21389">MEGRASETCHPQKPPRTSSSHRAACFPAPMASLFPFQSTADMGTLFDKLVARIGGTLSGASILGGLVALIALRLALRRKSVLEDVNGPPAESWLYGNMLQLMFPPSFGTYDFPWQERYGLLYRFKGCFGENRLMVSDATALHHILHSPTLFMHGPVIDNASHLVHGSKAIVTYHGRLLKPITPTQILMNSFRSH</sequence>
<organism evidence="3 4">
    <name type="scientific">Mycena chlorophos</name>
    <name type="common">Agaric fungus</name>
    <name type="synonym">Agaricus chlorophos</name>
    <dbReference type="NCBI Taxonomy" id="658473"/>
    <lineage>
        <taxon>Eukaryota</taxon>
        <taxon>Fungi</taxon>
        <taxon>Dikarya</taxon>
        <taxon>Basidiomycota</taxon>
        <taxon>Agaricomycotina</taxon>
        <taxon>Agaricomycetes</taxon>
        <taxon>Agaricomycetidae</taxon>
        <taxon>Agaricales</taxon>
        <taxon>Marasmiineae</taxon>
        <taxon>Mycenaceae</taxon>
        <taxon>Mycena</taxon>
    </lineage>
</organism>
<gene>
    <name evidence="3" type="ORF">HMN09_00213500</name>
</gene>
<evidence type="ECO:0000256" key="1">
    <source>
        <dbReference type="SAM" id="MobiDB-lite"/>
    </source>
</evidence>
<comment type="caution">
    <text evidence="3">The sequence shown here is derived from an EMBL/GenBank/DDBJ whole genome shotgun (WGS) entry which is preliminary data.</text>
</comment>
<dbReference type="GO" id="GO:0020037">
    <property type="term" value="F:heme binding"/>
    <property type="evidence" value="ECO:0007669"/>
    <property type="project" value="InterPro"/>
</dbReference>